<dbReference type="PANTHER" id="PTHR42781">
    <property type="entry name" value="SPERMIDINE/PUTRESCINE IMPORT ATP-BINDING PROTEIN POTA"/>
    <property type="match status" value="1"/>
</dbReference>
<evidence type="ECO:0000259" key="4">
    <source>
        <dbReference type="PROSITE" id="PS50893"/>
    </source>
</evidence>
<protein>
    <submittedName>
        <fullName evidence="5">ABC transporter ATP-binding protein</fullName>
    </submittedName>
</protein>
<dbReference type="SMART" id="SM00382">
    <property type="entry name" value="AAA"/>
    <property type="match status" value="1"/>
</dbReference>
<feature type="domain" description="ABC transporter" evidence="4">
    <location>
        <begin position="4"/>
        <end position="234"/>
    </location>
</feature>
<dbReference type="InterPro" id="IPR027417">
    <property type="entry name" value="P-loop_NTPase"/>
</dbReference>
<keyword evidence="3 5" id="KW-0067">ATP-binding</keyword>
<evidence type="ECO:0000256" key="1">
    <source>
        <dbReference type="ARBA" id="ARBA00022448"/>
    </source>
</evidence>
<dbReference type="GO" id="GO:0005524">
    <property type="term" value="F:ATP binding"/>
    <property type="evidence" value="ECO:0007669"/>
    <property type="project" value="UniProtKB-KW"/>
</dbReference>
<keyword evidence="1" id="KW-0813">Transport</keyword>
<evidence type="ECO:0000256" key="3">
    <source>
        <dbReference type="ARBA" id="ARBA00022840"/>
    </source>
</evidence>
<dbReference type="InterPro" id="IPR003439">
    <property type="entry name" value="ABC_transporter-like_ATP-bd"/>
</dbReference>
<comment type="caution">
    <text evidence="5">The sequence shown here is derived from an EMBL/GenBank/DDBJ whole genome shotgun (WGS) entry which is preliminary data.</text>
</comment>
<evidence type="ECO:0000313" key="5">
    <source>
        <dbReference type="EMBL" id="MFC3528611.1"/>
    </source>
</evidence>
<dbReference type="InterPro" id="IPR017871">
    <property type="entry name" value="ABC_transporter-like_CS"/>
</dbReference>
<dbReference type="Gene3D" id="2.40.50.100">
    <property type="match status" value="1"/>
</dbReference>
<evidence type="ECO:0000256" key="2">
    <source>
        <dbReference type="ARBA" id="ARBA00022741"/>
    </source>
</evidence>
<dbReference type="Pfam" id="PF08402">
    <property type="entry name" value="TOBE_2"/>
    <property type="match status" value="1"/>
</dbReference>
<dbReference type="Gene3D" id="3.40.50.300">
    <property type="entry name" value="P-loop containing nucleotide triphosphate hydrolases"/>
    <property type="match status" value="1"/>
</dbReference>
<sequence length="342" mass="36917">MSFLVLDHLQKSFGATKVVHDFNLSVEKGEFVSFLGPSGCGKTTVLRMVAGFETPSEGQIVIDGQDVTRLRPNQRQIGMVFQSYALFPNLTVAENVGFGLKVAGVSRAERGPRVAEMLELIGLPDLGGRYPWQLSGGQQQRVALARALAPRPRVLLLDEPLSALDAKIRVSLRNQIREIQQQLGITTIFVTHDQEEALSISDRIVVMHKGIADQTGSPSDIYNSPATDFVAGFVGTLNRLEAEVVDAATGHVRIAGAGILLERPLPAGRVTLAARPESLRIADEGIPAEITGVEFLGSVQRLRARVGATEVVLDRFNAPGEVLPQPGDRVHLTAARSGWLVL</sequence>
<dbReference type="SUPFAM" id="SSF52540">
    <property type="entry name" value="P-loop containing nucleoside triphosphate hydrolases"/>
    <property type="match status" value="1"/>
</dbReference>
<accession>A0ABV7R2M5</accession>
<dbReference type="PROSITE" id="PS50893">
    <property type="entry name" value="ABC_TRANSPORTER_2"/>
    <property type="match status" value="1"/>
</dbReference>
<dbReference type="Pfam" id="PF00005">
    <property type="entry name" value="ABC_tran"/>
    <property type="match status" value="1"/>
</dbReference>
<proteinExistence type="predicted"/>
<dbReference type="SUPFAM" id="SSF50331">
    <property type="entry name" value="MOP-like"/>
    <property type="match status" value="1"/>
</dbReference>
<gene>
    <name evidence="5" type="ORF">ACFOMH_10525</name>
</gene>
<dbReference type="EMBL" id="JBHRXJ010000006">
    <property type="protein sequence ID" value="MFC3528611.1"/>
    <property type="molecule type" value="Genomic_DNA"/>
</dbReference>
<dbReference type="InterPro" id="IPR013611">
    <property type="entry name" value="Transp-assoc_OB_typ2"/>
</dbReference>
<keyword evidence="2" id="KW-0547">Nucleotide-binding</keyword>
<dbReference type="InterPro" id="IPR008995">
    <property type="entry name" value="Mo/tungstate-bd_C_term_dom"/>
</dbReference>
<dbReference type="PROSITE" id="PS00211">
    <property type="entry name" value="ABC_TRANSPORTER_1"/>
    <property type="match status" value="1"/>
</dbReference>
<reference evidence="6" key="1">
    <citation type="journal article" date="2019" name="Int. J. Syst. Evol. Microbiol.">
        <title>The Global Catalogue of Microorganisms (GCM) 10K type strain sequencing project: providing services to taxonomists for standard genome sequencing and annotation.</title>
        <authorList>
            <consortium name="The Broad Institute Genomics Platform"/>
            <consortium name="The Broad Institute Genome Sequencing Center for Infectious Disease"/>
            <person name="Wu L."/>
            <person name="Ma J."/>
        </authorList>
    </citation>
    <scope>NUCLEOTIDE SEQUENCE [LARGE SCALE GENOMIC DNA]</scope>
    <source>
        <strain evidence="6">KCTC 42899</strain>
    </source>
</reference>
<evidence type="ECO:0000313" key="6">
    <source>
        <dbReference type="Proteomes" id="UP001595721"/>
    </source>
</evidence>
<organism evidence="5 6">
    <name type="scientific">Paracoccus mangrovi</name>
    <dbReference type="NCBI Taxonomy" id="1715645"/>
    <lineage>
        <taxon>Bacteria</taxon>
        <taxon>Pseudomonadati</taxon>
        <taxon>Pseudomonadota</taxon>
        <taxon>Alphaproteobacteria</taxon>
        <taxon>Rhodobacterales</taxon>
        <taxon>Paracoccaceae</taxon>
        <taxon>Paracoccus</taxon>
    </lineage>
</organism>
<keyword evidence="6" id="KW-1185">Reference proteome</keyword>
<dbReference type="PANTHER" id="PTHR42781:SF4">
    <property type="entry name" value="SPERMIDINE_PUTRESCINE IMPORT ATP-BINDING PROTEIN POTA"/>
    <property type="match status" value="1"/>
</dbReference>
<dbReference type="InterPro" id="IPR003593">
    <property type="entry name" value="AAA+_ATPase"/>
</dbReference>
<name>A0ABV7R2M5_9RHOB</name>
<dbReference type="InterPro" id="IPR050093">
    <property type="entry name" value="ABC_SmlMolc_Importer"/>
</dbReference>
<dbReference type="RefSeq" id="WP_377744356.1">
    <property type="nucleotide sequence ID" value="NZ_JBHRXJ010000006.1"/>
</dbReference>
<dbReference type="Proteomes" id="UP001595721">
    <property type="component" value="Unassembled WGS sequence"/>
</dbReference>